<dbReference type="SUPFAM" id="SSF51569">
    <property type="entry name" value="Aldolase"/>
    <property type="match status" value="1"/>
</dbReference>
<dbReference type="RefSeq" id="WP_057822751.1">
    <property type="nucleotide sequence ID" value="NZ_AZFX01000002.1"/>
</dbReference>
<keyword evidence="4" id="KW-0456">Lyase</keyword>
<organism evidence="6 7">
    <name type="scientific">Lapidilactobacillus concavus DSM 17758</name>
    <dbReference type="NCBI Taxonomy" id="1423735"/>
    <lineage>
        <taxon>Bacteria</taxon>
        <taxon>Bacillati</taxon>
        <taxon>Bacillota</taxon>
        <taxon>Bacilli</taxon>
        <taxon>Lactobacillales</taxon>
        <taxon>Lactobacillaceae</taxon>
        <taxon>Lapidilactobacillus</taxon>
    </lineage>
</organism>
<proteinExistence type="inferred from homology"/>
<reference evidence="6 7" key="1">
    <citation type="journal article" date="2015" name="Genome Announc.">
        <title>Expanding the biotechnology potential of lactobacilli through comparative genomics of 213 strains and associated genera.</title>
        <authorList>
            <person name="Sun Z."/>
            <person name="Harris H.M."/>
            <person name="McCann A."/>
            <person name="Guo C."/>
            <person name="Argimon S."/>
            <person name="Zhang W."/>
            <person name="Yang X."/>
            <person name="Jeffery I.B."/>
            <person name="Cooney J.C."/>
            <person name="Kagawa T.F."/>
            <person name="Liu W."/>
            <person name="Song Y."/>
            <person name="Salvetti E."/>
            <person name="Wrobel A."/>
            <person name="Rasinkangas P."/>
            <person name="Parkhill J."/>
            <person name="Rea M.C."/>
            <person name="O'Sullivan O."/>
            <person name="Ritari J."/>
            <person name="Douillard F.P."/>
            <person name="Paul Ross R."/>
            <person name="Yang R."/>
            <person name="Briner A.E."/>
            <person name="Felis G.E."/>
            <person name="de Vos W.M."/>
            <person name="Barrangou R."/>
            <person name="Klaenhammer T.R."/>
            <person name="Caufield P.W."/>
            <person name="Cui Y."/>
            <person name="Zhang H."/>
            <person name="O'Toole P.W."/>
        </authorList>
    </citation>
    <scope>NUCLEOTIDE SEQUENCE [LARGE SCALE GENOMIC DNA]</scope>
    <source>
        <strain evidence="6 7">DSM 17758</strain>
    </source>
</reference>
<dbReference type="EMBL" id="AZFX01000002">
    <property type="protein sequence ID" value="KRM13864.1"/>
    <property type="molecule type" value="Genomic_DNA"/>
</dbReference>
<comment type="pathway">
    <text evidence="1">Carbohydrate acid metabolism.</text>
</comment>
<dbReference type="PANTHER" id="PTHR30246:SF1">
    <property type="entry name" value="2-DEHYDRO-3-DEOXY-6-PHOSPHOGALACTONATE ALDOLASE-RELATED"/>
    <property type="match status" value="1"/>
</dbReference>
<dbReference type="Pfam" id="PF01081">
    <property type="entry name" value="Aldolase"/>
    <property type="match status" value="1"/>
</dbReference>
<keyword evidence="5" id="KW-0119">Carbohydrate metabolism</keyword>
<dbReference type="CDD" id="cd00452">
    <property type="entry name" value="KDPG_aldolase"/>
    <property type="match status" value="1"/>
</dbReference>
<comment type="subunit">
    <text evidence="3">Homotrimer.</text>
</comment>
<dbReference type="PATRIC" id="fig|1423735.3.peg.505"/>
<name>A0A0R1W7H2_9LACO</name>
<comment type="similarity">
    <text evidence="2">Belongs to the KHG/KDPG aldolase family.</text>
</comment>
<sequence length="219" mass="23259">MLKEEILASVGKAGIIAVIRANSISRSIEVAQACIKGGVKGIELTYTVPEAAKAIKLLLETNSEHSDVLIGAGTILTAFDANEAINAGAEYIVSPTFDEQVALTCNARNINYFPGCFTPAEVYHAKKYGIGLVKVFPASVVGPGMIRELHGPFPDTRIMPTGGINLSNITDWLEAGAYAVGIGGSLVGNNETSLDTITHNAEQFIKKIQGWHKMITEGD</sequence>
<evidence type="ECO:0000256" key="4">
    <source>
        <dbReference type="ARBA" id="ARBA00023239"/>
    </source>
</evidence>
<dbReference type="Proteomes" id="UP000051315">
    <property type="component" value="Unassembled WGS sequence"/>
</dbReference>
<dbReference type="InterPro" id="IPR000887">
    <property type="entry name" value="Aldlse_KDPG_KHG"/>
</dbReference>
<dbReference type="NCBIfam" id="TIGR01182">
    <property type="entry name" value="eda"/>
    <property type="match status" value="1"/>
</dbReference>
<evidence type="ECO:0000256" key="5">
    <source>
        <dbReference type="ARBA" id="ARBA00023277"/>
    </source>
</evidence>
<dbReference type="NCBIfam" id="NF005119">
    <property type="entry name" value="PRK06552.1"/>
    <property type="match status" value="1"/>
</dbReference>
<dbReference type="GO" id="GO:0016829">
    <property type="term" value="F:lyase activity"/>
    <property type="evidence" value="ECO:0007669"/>
    <property type="project" value="UniProtKB-KW"/>
</dbReference>
<accession>A0A0R1W7H2</accession>
<gene>
    <name evidence="6" type="ORF">FC15_GL000484</name>
</gene>
<dbReference type="InterPro" id="IPR013785">
    <property type="entry name" value="Aldolase_TIM"/>
</dbReference>
<evidence type="ECO:0000256" key="1">
    <source>
        <dbReference type="ARBA" id="ARBA00004761"/>
    </source>
</evidence>
<dbReference type="PANTHER" id="PTHR30246">
    <property type="entry name" value="2-KETO-3-DEOXY-6-PHOSPHOGLUCONATE ALDOLASE"/>
    <property type="match status" value="1"/>
</dbReference>
<comment type="caution">
    <text evidence="6">The sequence shown here is derived from an EMBL/GenBank/DDBJ whole genome shotgun (WGS) entry which is preliminary data.</text>
</comment>
<dbReference type="Gene3D" id="3.20.20.70">
    <property type="entry name" value="Aldolase class I"/>
    <property type="match status" value="1"/>
</dbReference>
<keyword evidence="7" id="KW-1185">Reference proteome</keyword>
<protein>
    <submittedName>
        <fullName evidence="6">Keto-hydroxyglutarate-aldolase keto-deoxy-phosphogluconate aldolase</fullName>
    </submittedName>
</protein>
<dbReference type="STRING" id="1423735.FC15_GL000484"/>
<evidence type="ECO:0000256" key="2">
    <source>
        <dbReference type="ARBA" id="ARBA00006906"/>
    </source>
</evidence>
<dbReference type="AlphaFoldDB" id="A0A0R1W7H2"/>
<evidence type="ECO:0000256" key="3">
    <source>
        <dbReference type="ARBA" id="ARBA00011233"/>
    </source>
</evidence>
<dbReference type="OrthoDB" id="9802667at2"/>
<evidence type="ECO:0000313" key="6">
    <source>
        <dbReference type="EMBL" id="KRM13864.1"/>
    </source>
</evidence>
<evidence type="ECO:0000313" key="7">
    <source>
        <dbReference type="Proteomes" id="UP000051315"/>
    </source>
</evidence>